<gene>
    <name evidence="2" type="ORF">QQF64_033119</name>
</gene>
<reference evidence="2 3" key="1">
    <citation type="submission" date="2023-09" db="EMBL/GenBank/DDBJ databases">
        <authorList>
            <person name="Wang M."/>
        </authorList>
    </citation>
    <scope>NUCLEOTIDE SEQUENCE [LARGE SCALE GENOMIC DNA]</scope>
    <source>
        <strain evidence="2">GT-2023</strain>
        <tissue evidence="2">Liver</tissue>
    </source>
</reference>
<evidence type="ECO:0000256" key="1">
    <source>
        <dbReference type="SAM" id="MobiDB-lite"/>
    </source>
</evidence>
<evidence type="ECO:0000313" key="3">
    <source>
        <dbReference type="Proteomes" id="UP001558613"/>
    </source>
</evidence>
<name>A0ABR3MT24_9TELE</name>
<keyword evidence="3" id="KW-1185">Reference proteome</keyword>
<proteinExistence type="predicted"/>
<feature type="region of interest" description="Disordered" evidence="1">
    <location>
        <begin position="1"/>
        <end position="22"/>
    </location>
</feature>
<accession>A0ABR3MT24</accession>
<dbReference type="Proteomes" id="UP001558613">
    <property type="component" value="Unassembled WGS sequence"/>
</dbReference>
<dbReference type="EMBL" id="JAYMGO010000009">
    <property type="protein sequence ID" value="KAL1267756.1"/>
    <property type="molecule type" value="Genomic_DNA"/>
</dbReference>
<protein>
    <submittedName>
        <fullName evidence="2">Uncharacterized protein</fullName>
    </submittedName>
</protein>
<sequence>MSPFQRADSGSSLSVPCDNNNSSTEQRHTFLLIFFLSFSLNLSQSPNFSTAPLHIHSRVGGAHSGWISSSLRYFCILALLPV</sequence>
<organism evidence="2 3">
    <name type="scientific">Cirrhinus molitorella</name>
    <name type="common">mud carp</name>
    <dbReference type="NCBI Taxonomy" id="172907"/>
    <lineage>
        <taxon>Eukaryota</taxon>
        <taxon>Metazoa</taxon>
        <taxon>Chordata</taxon>
        <taxon>Craniata</taxon>
        <taxon>Vertebrata</taxon>
        <taxon>Euteleostomi</taxon>
        <taxon>Actinopterygii</taxon>
        <taxon>Neopterygii</taxon>
        <taxon>Teleostei</taxon>
        <taxon>Ostariophysi</taxon>
        <taxon>Cypriniformes</taxon>
        <taxon>Cyprinidae</taxon>
        <taxon>Labeoninae</taxon>
        <taxon>Labeonini</taxon>
        <taxon>Cirrhinus</taxon>
    </lineage>
</organism>
<comment type="caution">
    <text evidence="2">The sequence shown here is derived from an EMBL/GenBank/DDBJ whole genome shotgun (WGS) entry which is preliminary data.</text>
</comment>
<feature type="compositionally biased region" description="Polar residues" evidence="1">
    <location>
        <begin position="8"/>
        <end position="22"/>
    </location>
</feature>
<evidence type="ECO:0000313" key="2">
    <source>
        <dbReference type="EMBL" id="KAL1267756.1"/>
    </source>
</evidence>